<dbReference type="PANTHER" id="PTHR30137:SF8">
    <property type="entry name" value="BLR5498 PROTEIN"/>
    <property type="match status" value="1"/>
</dbReference>
<dbReference type="GO" id="GO:0005829">
    <property type="term" value="C:cytosol"/>
    <property type="evidence" value="ECO:0007669"/>
    <property type="project" value="TreeGrafter"/>
</dbReference>
<dbReference type="PANTHER" id="PTHR30137">
    <property type="entry name" value="LUCIFERASE-LIKE MONOOXYGENASE"/>
    <property type="match status" value="1"/>
</dbReference>
<evidence type="ECO:0000313" key="4">
    <source>
        <dbReference type="EMBL" id="RVW07805.1"/>
    </source>
</evidence>
<name>A0A438BAR5_9NOCA</name>
<dbReference type="InterPro" id="IPR036661">
    <property type="entry name" value="Luciferase-like_sf"/>
</dbReference>
<evidence type="ECO:0000256" key="1">
    <source>
        <dbReference type="ARBA" id="ARBA00023002"/>
    </source>
</evidence>
<dbReference type="InterPro" id="IPR011251">
    <property type="entry name" value="Luciferase-like_dom"/>
</dbReference>
<dbReference type="InterPro" id="IPR050766">
    <property type="entry name" value="Bact_Lucif_Oxidored"/>
</dbReference>
<comment type="caution">
    <text evidence="4">The sequence shown here is derived from an EMBL/GenBank/DDBJ whole genome shotgun (WGS) entry which is preliminary data.</text>
</comment>
<accession>A0A438BAR5</accession>
<dbReference type="SUPFAM" id="SSF51679">
    <property type="entry name" value="Bacterial luciferase-like"/>
    <property type="match status" value="1"/>
</dbReference>
<sequence length="414" mass="46430">MVNVILQLYPQLPATQEERIAKAPLGRDSSLYQQAVRDMKDVVLAAEELGLWGVSGIEHHFHSEGYEVGPNPGLLNAHWASFTSKIRVGQLGYTMTTHNPFRVAEDIAIVDHLTQGRTFAGFSRGYQQRWTNIIGQHYGSKATKSPTGLTPEQLAAMTDAEKKAQFSDDAINRSLFEENVQLVIDSWTQDSVERKEGRWQVPFPYAEGIEWGMAATRELGAPGELDDDNRIRRVSVVPSPYTKPHPPVFVASNASVETVTFCGPRGYIPSYFSKIDTAARFGQAYVEAAAEAGRTYALGQNQALCRWLQVAETEAEARENIVKYDLDIFRDLYAGTTPMKIDGDPVDSVMNCGMWVAGSIDQVRDQFVEQWKRLPAEYLVIPSHFAQQPKEEVIKQLEMFMTKIKPALDEMTDY</sequence>
<dbReference type="AlphaFoldDB" id="A0A438BAR5"/>
<keyword evidence="2" id="KW-0503">Monooxygenase</keyword>
<dbReference type="Proteomes" id="UP000286208">
    <property type="component" value="Unassembled WGS sequence"/>
</dbReference>
<dbReference type="EMBL" id="RKLP01000011">
    <property type="protein sequence ID" value="RVW07805.1"/>
    <property type="molecule type" value="Genomic_DNA"/>
</dbReference>
<dbReference type="RefSeq" id="WP_127917927.1">
    <property type="nucleotide sequence ID" value="NZ_RKLP01000011.1"/>
</dbReference>
<organism evidence="4 5">
    <name type="scientific">Prescottella agglutinans</name>
    <dbReference type="NCBI Taxonomy" id="1644129"/>
    <lineage>
        <taxon>Bacteria</taxon>
        <taxon>Bacillati</taxon>
        <taxon>Actinomycetota</taxon>
        <taxon>Actinomycetes</taxon>
        <taxon>Mycobacteriales</taxon>
        <taxon>Nocardiaceae</taxon>
        <taxon>Prescottella</taxon>
    </lineage>
</organism>
<protein>
    <submittedName>
        <fullName evidence="4">LLM class flavin-dependent oxidoreductase</fullName>
    </submittedName>
</protein>
<gene>
    <name evidence="4" type="ORF">EGT67_20470</name>
</gene>
<dbReference type="GO" id="GO:0004497">
    <property type="term" value="F:monooxygenase activity"/>
    <property type="evidence" value="ECO:0007669"/>
    <property type="project" value="UniProtKB-KW"/>
</dbReference>
<dbReference type="Pfam" id="PF00296">
    <property type="entry name" value="Bac_luciferase"/>
    <property type="match status" value="1"/>
</dbReference>
<reference evidence="4 5" key="1">
    <citation type="submission" date="2018-11" db="EMBL/GenBank/DDBJ databases">
        <title>Rhodococcus spongicola sp. nov. and Rhodococcus xishaensis sp. nov. from marine sponges.</title>
        <authorList>
            <person name="Li L."/>
            <person name="Lin H.W."/>
        </authorList>
    </citation>
    <scope>NUCLEOTIDE SEQUENCE [LARGE SCALE GENOMIC DNA]</scope>
    <source>
        <strain evidence="4 5">CCTCC AB2014297</strain>
    </source>
</reference>
<feature type="domain" description="Luciferase-like" evidence="3">
    <location>
        <begin position="31"/>
        <end position="337"/>
    </location>
</feature>
<dbReference type="GO" id="GO:0016705">
    <property type="term" value="F:oxidoreductase activity, acting on paired donors, with incorporation or reduction of molecular oxygen"/>
    <property type="evidence" value="ECO:0007669"/>
    <property type="project" value="InterPro"/>
</dbReference>
<evidence type="ECO:0000256" key="2">
    <source>
        <dbReference type="ARBA" id="ARBA00023033"/>
    </source>
</evidence>
<keyword evidence="5" id="KW-1185">Reference proteome</keyword>
<dbReference type="Gene3D" id="3.20.20.30">
    <property type="entry name" value="Luciferase-like domain"/>
    <property type="match status" value="1"/>
</dbReference>
<evidence type="ECO:0000259" key="3">
    <source>
        <dbReference type="Pfam" id="PF00296"/>
    </source>
</evidence>
<proteinExistence type="predicted"/>
<keyword evidence="1" id="KW-0560">Oxidoreductase</keyword>
<evidence type="ECO:0000313" key="5">
    <source>
        <dbReference type="Proteomes" id="UP000286208"/>
    </source>
</evidence>
<dbReference type="OrthoDB" id="3209103at2"/>